<gene>
    <name evidence="1" type="ORF">PR048_023651</name>
</gene>
<reference evidence="1 2" key="1">
    <citation type="submission" date="2023-02" db="EMBL/GenBank/DDBJ databases">
        <title>LHISI_Scaffold_Assembly.</title>
        <authorList>
            <person name="Stuart O.P."/>
            <person name="Cleave R."/>
            <person name="Magrath M.J.L."/>
            <person name="Mikheyev A.S."/>
        </authorList>
    </citation>
    <scope>NUCLEOTIDE SEQUENCE [LARGE SCALE GENOMIC DNA]</scope>
    <source>
        <strain evidence="1">Daus_M_001</strain>
        <tissue evidence="1">Leg muscle</tissue>
    </source>
</reference>
<dbReference type="EMBL" id="JARBHB010000009">
    <property type="protein sequence ID" value="KAJ8875752.1"/>
    <property type="molecule type" value="Genomic_DNA"/>
</dbReference>
<evidence type="ECO:0000313" key="2">
    <source>
        <dbReference type="Proteomes" id="UP001159363"/>
    </source>
</evidence>
<organism evidence="1 2">
    <name type="scientific">Dryococelus australis</name>
    <dbReference type="NCBI Taxonomy" id="614101"/>
    <lineage>
        <taxon>Eukaryota</taxon>
        <taxon>Metazoa</taxon>
        <taxon>Ecdysozoa</taxon>
        <taxon>Arthropoda</taxon>
        <taxon>Hexapoda</taxon>
        <taxon>Insecta</taxon>
        <taxon>Pterygota</taxon>
        <taxon>Neoptera</taxon>
        <taxon>Polyneoptera</taxon>
        <taxon>Phasmatodea</taxon>
        <taxon>Verophasmatodea</taxon>
        <taxon>Anareolatae</taxon>
        <taxon>Phasmatidae</taxon>
        <taxon>Eurycanthinae</taxon>
        <taxon>Dryococelus</taxon>
    </lineage>
</organism>
<dbReference type="InterPro" id="IPR036691">
    <property type="entry name" value="Endo/exonu/phosph_ase_sf"/>
</dbReference>
<evidence type="ECO:0000313" key="1">
    <source>
        <dbReference type="EMBL" id="KAJ8875752.1"/>
    </source>
</evidence>
<proteinExistence type="predicted"/>
<comment type="caution">
    <text evidence="1">The sequence shown here is derived from an EMBL/GenBank/DDBJ whole genome shotgun (WGS) entry which is preliminary data.</text>
</comment>
<sequence>MGPQFRGYATTHHLTICHPREPTYVPYAQNRHPQVLDFSVARPGITFRKVKVYYTGTSDHFPMSSKLECIPNAVDIKPRYDFANADWLQFRAQINAEVDLTVHFNTPQDLEKAVTALTELVSSA</sequence>
<name>A0ABQ9GUQ7_9NEOP</name>
<dbReference type="SUPFAM" id="SSF56219">
    <property type="entry name" value="DNase I-like"/>
    <property type="match status" value="1"/>
</dbReference>
<protein>
    <submittedName>
        <fullName evidence="1">Uncharacterized protein</fullName>
    </submittedName>
</protein>
<accession>A0ABQ9GUQ7</accession>
<dbReference type="Proteomes" id="UP001159363">
    <property type="component" value="Chromosome 8"/>
</dbReference>
<keyword evidence="2" id="KW-1185">Reference proteome</keyword>